<dbReference type="KEGG" id="vg:40235054"/>
<protein>
    <submittedName>
        <fullName evidence="1">Tail terminator</fullName>
    </submittedName>
</protein>
<dbReference type="Proteomes" id="UP000005665">
    <property type="component" value="Segment"/>
</dbReference>
<organism evidence="1 2">
    <name type="scientific">Mycobacterium phage Saintus</name>
    <dbReference type="NCBI Taxonomy" id="2923007"/>
    <lineage>
        <taxon>Viruses</taxon>
        <taxon>Duplodnaviria</taxon>
        <taxon>Heunggongvirae</taxon>
        <taxon>Uroviricota</taxon>
        <taxon>Caudoviricetes</taxon>
        <taxon>Fromanvirus</taxon>
        <taxon>Fromanvirus saintus</taxon>
    </lineage>
</organism>
<gene>
    <name evidence="1" type="primary">18</name>
    <name evidence="1" type="ORF">SAINTUS_18</name>
</gene>
<dbReference type="GeneID" id="40235054"/>
<accession>G8IRA1</accession>
<dbReference type="EMBL" id="JN831654">
    <property type="protein sequence ID" value="AER26402.1"/>
    <property type="molecule type" value="Genomic_DNA"/>
</dbReference>
<reference evidence="1 2" key="1">
    <citation type="journal article" date="2012" name="J. Virol.">
        <title>Complete Genome Sequences of 138 Mycobacteriophages.</title>
        <authorList>
            <consortium name="the Science Education Alliance Phage Hunters Advancing Genomics and Evolutionary Science Program"/>
            <consortium name="the KwaZulu-Natal Research Institute for Tuberculosis and HIV Mycobacterial Genetics Course Students"/>
            <consortium name="the Phage Hunters Integrating Research and Education Program"/>
            <person name="Hatfull G.F."/>
        </authorList>
    </citation>
    <scope>NUCLEOTIDE SEQUENCE [LARGE SCALE GENOMIC DNA]</scope>
</reference>
<name>G8IRA1_9CAUD</name>
<sequence>MTLLMVQPIVLYLLRDAKPDVEFTTWASDIDYRNYPFVNIRRVGGERNKTEPKKFALPVIEMTAYTDEGDPETHELYEECLDVLYDAVRHQTQTPAGYLHSIDETMGATQFSSPYSDTWRCQGLIQLGIRPPRTP</sequence>
<proteinExistence type="predicted"/>
<keyword evidence="2" id="KW-1185">Reference proteome</keyword>
<evidence type="ECO:0000313" key="2">
    <source>
        <dbReference type="Proteomes" id="UP000005665"/>
    </source>
</evidence>
<dbReference type="RefSeq" id="YP_009638283.1">
    <property type="nucleotide sequence ID" value="NC_042335.1"/>
</dbReference>
<evidence type="ECO:0000313" key="1">
    <source>
        <dbReference type="EMBL" id="AER26402.1"/>
    </source>
</evidence>